<accession>A0A1D2M7A6</accession>
<comment type="cofactor">
    <cofactor evidence="1">
        <name>a divalent metal cation</name>
        <dbReference type="ChEBI" id="CHEBI:60240"/>
    </cofactor>
</comment>
<keyword evidence="7" id="KW-0539">Nucleus</keyword>
<comment type="caution">
    <text evidence="9">The sequence shown here is derived from an EMBL/GenBank/DDBJ whole genome shotgun (WGS) entry which is preliminary data.</text>
</comment>
<dbReference type="GO" id="GO:0004518">
    <property type="term" value="F:nuclease activity"/>
    <property type="evidence" value="ECO:0007669"/>
    <property type="project" value="UniProtKB-KW"/>
</dbReference>
<dbReference type="OrthoDB" id="6627079at2759"/>
<evidence type="ECO:0000256" key="6">
    <source>
        <dbReference type="ARBA" id="ARBA00022801"/>
    </source>
</evidence>
<dbReference type="EMBL" id="LJIJ01003103">
    <property type="protein sequence ID" value="ODM88870.1"/>
    <property type="molecule type" value="Genomic_DNA"/>
</dbReference>
<keyword evidence="5" id="KW-0479">Metal-binding</keyword>
<evidence type="ECO:0000256" key="7">
    <source>
        <dbReference type="ARBA" id="ARBA00023242"/>
    </source>
</evidence>
<comment type="similarity">
    <text evidence="3">Belongs to the HARBI1 family.</text>
</comment>
<evidence type="ECO:0000256" key="1">
    <source>
        <dbReference type="ARBA" id="ARBA00001968"/>
    </source>
</evidence>
<gene>
    <name evidence="9" type="ORF">Ocin01_17813</name>
</gene>
<dbReference type="InterPro" id="IPR027806">
    <property type="entry name" value="HARBI1_dom"/>
</dbReference>
<evidence type="ECO:0000313" key="9">
    <source>
        <dbReference type="EMBL" id="ODM88870.1"/>
    </source>
</evidence>
<evidence type="ECO:0000256" key="2">
    <source>
        <dbReference type="ARBA" id="ARBA00004123"/>
    </source>
</evidence>
<dbReference type="Proteomes" id="UP000094527">
    <property type="component" value="Unassembled WGS sequence"/>
</dbReference>
<sequence length="445" mass="51299">MSRKHKNCGIRFRNGNMHFTSSFRKVFASQYALQIVKTSCTKSYEGKKESKKRNLPRFWVNDYLKERRSKGRFFTDFADMRKTPTVFKENFRMNPERFDVLHELVREKLQPHAETRPDDSITSDERLAVTLEFLASGTLLRHLASCYRISKQHLGKIIEETCDAIISALSKESLPYFTEVANRYNERWNMPNCIGSIDGKHCAIKCPGKAGSIFYNYKGFHSLVLMGVADADYKFMYFDVGAYGSEGDSGVFKNCEFGKALNEKRLDLPPSRIVHGKLIPLYFVADDAFPLAKHIQKPFKPPSKYKTLPEDERIFNYRLSRARRTIENAFGILCVRWLCLARTMFVGPDRAQKVITACCLLHNYLTTVDKNEYVPQGFSDTVLENGSIVDGYWRTRIPPNSMFRDEEGLSSGGRLPENAKLIREHLKNYLNSEQGSLSWQNNLFK</sequence>
<dbReference type="AlphaFoldDB" id="A0A1D2M7A6"/>
<dbReference type="GO" id="GO:0005634">
    <property type="term" value="C:nucleus"/>
    <property type="evidence" value="ECO:0007669"/>
    <property type="project" value="UniProtKB-SubCell"/>
</dbReference>
<dbReference type="OMA" id="FQYERAN"/>
<dbReference type="PANTHER" id="PTHR22930:SF269">
    <property type="entry name" value="NUCLEASE HARBI1-LIKE PROTEIN"/>
    <property type="match status" value="1"/>
</dbReference>
<dbReference type="GO" id="GO:0046872">
    <property type="term" value="F:metal ion binding"/>
    <property type="evidence" value="ECO:0007669"/>
    <property type="project" value="UniProtKB-KW"/>
</dbReference>
<organism evidence="9 10">
    <name type="scientific">Orchesella cincta</name>
    <name type="common">Springtail</name>
    <name type="synonym">Podura cincta</name>
    <dbReference type="NCBI Taxonomy" id="48709"/>
    <lineage>
        <taxon>Eukaryota</taxon>
        <taxon>Metazoa</taxon>
        <taxon>Ecdysozoa</taxon>
        <taxon>Arthropoda</taxon>
        <taxon>Hexapoda</taxon>
        <taxon>Collembola</taxon>
        <taxon>Entomobryomorpha</taxon>
        <taxon>Entomobryoidea</taxon>
        <taxon>Orchesellidae</taxon>
        <taxon>Orchesellinae</taxon>
        <taxon>Orchesella</taxon>
    </lineage>
</organism>
<evidence type="ECO:0000256" key="4">
    <source>
        <dbReference type="ARBA" id="ARBA00022722"/>
    </source>
</evidence>
<dbReference type="Pfam" id="PF13359">
    <property type="entry name" value="DDE_Tnp_4"/>
    <property type="match status" value="1"/>
</dbReference>
<keyword evidence="6" id="KW-0378">Hydrolase</keyword>
<proteinExistence type="inferred from homology"/>
<feature type="domain" description="DDE Tnp4" evidence="8">
    <location>
        <begin position="197"/>
        <end position="363"/>
    </location>
</feature>
<evidence type="ECO:0000256" key="5">
    <source>
        <dbReference type="ARBA" id="ARBA00022723"/>
    </source>
</evidence>
<evidence type="ECO:0000256" key="3">
    <source>
        <dbReference type="ARBA" id="ARBA00006958"/>
    </source>
</evidence>
<evidence type="ECO:0000313" key="10">
    <source>
        <dbReference type="Proteomes" id="UP000094527"/>
    </source>
</evidence>
<keyword evidence="10" id="KW-1185">Reference proteome</keyword>
<dbReference type="GO" id="GO:0016787">
    <property type="term" value="F:hydrolase activity"/>
    <property type="evidence" value="ECO:0007669"/>
    <property type="project" value="UniProtKB-KW"/>
</dbReference>
<protein>
    <submittedName>
        <fullName evidence="9">Putative nuclease HARBI1</fullName>
    </submittedName>
</protein>
<dbReference type="InterPro" id="IPR045249">
    <property type="entry name" value="HARBI1-like"/>
</dbReference>
<reference evidence="9 10" key="1">
    <citation type="journal article" date="2016" name="Genome Biol. Evol.">
        <title>Gene Family Evolution Reflects Adaptation to Soil Environmental Stressors in the Genome of the Collembolan Orchesella cincta.</title>
        <authorList>
            <person name="Faddeeva-Vakhrusheva A."/>
            <person name="Derks M.F."/>
            <person name="Anvar S.Y."/>
            <person name="Agamennone V."/>
            <person name="Suring W."/>
            <person name="Smit S."/>
            <person name="van Straalen N.M."/>
            <person name="Roelofs D."/>
        </authorList>
    </citation>
    <scope>NUCLEOTIDE SEQUENCE [LARGE SCALE GENOMIC DNA]</scope>
    <source>
        <tissue evidence="9">Mixed pool</tissue>
    </source>
</reference>
<dbReference type="PANTHER" id="PTHR22930">
    <property type="match status" value="1"/>
</dbReference>
<keyword evidence="4" id="KW-0540">Nuclease</keyword>
<name>A0A1D2M7A6_ORCCI</name>
<comment type="subcellular location">
    <subcellularLocation>
        <location evidence="2">Nucleus</location>
    </subcellularLocation>
</comment>
<evidence type="ECO:0000259" key="8">
    <source>
        <dbReference type="Pfam" id="PF13359"/>
    </source>
</evidence>
<dbReference type="STRING" id="48709.A0A1D2M7A6"/>